<comment type="caution">
    <text evidence="2">The sequence shown here is derived from an EMBL/GenBank/DDBJ whole genome shotgun (WGS) entry which is preliminary data.</text>
</comment>
<evidence type="ECO:0000313" key="2">
    <source>
        <dbReference type="EMBL" id="KAJ6797954.1"/>
    </source>
</evidence>
<organism evidence="2 3">
    <name type="scientific">Iris pallida</name>
    <name type="common">Sweet iris</name>
    <dbReference type="NCBI Taxonomy" id="29817"/>
    <lineage>
        <taxon>Eukaryota</taxon>
        <taxon>Viridiplantae</taxon>
        <taxon>Streptophyta</taxon>
        <taxon>Embryophyta</taxon>
        <taxon>Tracheophyta</taxon>
        <taxon>Spermatophyta</taxon>
        <taxon>Magnoliopsida</taxon>
        <taxon>Liliopsida</taxon>
        <taxon>Asparagales</taxon>
        <taxon>Iridaceae</taxon>
        <taxon>Iridoideae</taxon>
        <taxon>Irideae</taxon>
        <taxon>Iris</taxon>
    </lineage>
</organism>
<keyword evidence="1" id="KW-0812">Transmembrane</keyword>
<evidence type="ECO:0000313" key="3">
    <source>
        <dbReference type="Proteomes" id="UP001140949"/>
    </source>
</evidence>
<keyword evidence="1" id="KW-0472">Membrane</keyword>
<proteinExistence type="predicted"/>
<reference evidence="2" key="2">
    <citation type="submission" date="2023-04" db="EMBL/GenBank/DDBJ databases">
        <authorList>
            <person name="Bruccoleri R.E."/>
            <person name="Oakeley E.J."/>
            <person name="Faust A.-M."/>
            <person name="Dessus-Babus S."/>
            <person name="Altorfer M."/>
            <person name="Burckhardt D."/>
            <person name="Oertli M."/>
            <person name="Naumann U."/>
            <person name="Petersen F."/>
            <person name="Wong J."/>
        </authorList>
    </citation>
    <scope>NUCLEOTIDE SEQUENCE</scope>
    <source>
        <strain evidence="2">GSM-AAB239-AS_SAM_17_03QT</strain>
        <tissue evidence="2">Leaf</tissue>
    </source>
</reference>
<dbReference type="EMBL" id="JANAVB010040618">
    <property type="protein sequence ID" value="KAJ6797954.1"/>
    <property type="molecule type" value="Genomic_DNA"/>
</dbReference>
<sequence>MYYKGVEDSVRVLVTRPSVQSPSSCQVIFSLILLIVFTGLNVFSENFCCVVLLESVLLLGVLDRSRDCIQLCCVPVPDHGRV</sequence>
<dbReference type="AlphaFoldDB" id="A0AAX6E1L3"/>
<reference evidence="2" key="1">
    <citation type="journal article" date="2023" name="GigaByte">
        <title>Genome assembly of the bearded iris, Iris pallida Lam.</title>
        <authorList>
            <person name="Bruccoleri R.E."/>
            <person name="Oakeley E.J."/>
            <person name="Faust A.M.E."/>
            <person name="Altorfer M."/>
            <person name="Dessus-Babus S."/>
            <person name="Burckhardt D."/>
            <person name="Oertli M."/>
            <person name="Naumann U."/>
            <person name="Petersen F."/>
            <person name="Wong J."/>
        </authorList>
    </citation>
    <scope>NUCLEOTIDE SEQUENCE</scope>
    <source>
        <strain evidence="2">GSM-AAB239-AS_SAM_17_03QT</strain>
    </source>
</reference>
<feature type="transmembrane region" description="Helical" evidence="1">
    <location>
        <begin position="27"/>
        <end position="60"/>
    </location>
</feature>
<keyword evidence="1" id="KW-1133">Transmembrane helix</keyword>
<gene>
    <name evidence="2" type="ORF">M6B38_215495</name>
</gene>
<protein>
    <submittedName>
        <fullName evidence="2">Uncharacterized protein</fullName>
    </submittedName>
</protein>
<dbReference type="Proteomes" id="UP001140949">
    <property type="component" value="Unassembled WGS sequence"/>
</dbReference>
<keyword evidence="3" id="KW-1185">Reference proteome</keyword>
<name>A0AAX6E1L3_IRIPA</name>
<evidence type="ECO:0000256" key="1">
    <source>
        <dbReference type="SAM" id="Phobius"/>
    </source>
</evidence>
<accession>A0AAX6E1L3</accession>